<evidence type="ECO:0000313" key="3">
    <source>
        <dbReference type="EMBL" id="PIK46972.1"/>
    </source>
</evidence>
<comment type="caution">
    <text evidence="3">The sequence shown here is derived from an EMBL/GenBank/DDBJ whole genome shotgun (WGS) entry which is preliminary data.</text>
</comment>
<evidence type="ECO:0000256" key="2">
    <source>
        <dbReference type="SAM" id="Phobius"/>
    </source>
</evidence>
<feature type="compositionally biased region" description="Basic residues" evidence="1">
    <location>
        <begin position="50"/>
        <end position="83"/>
    </location>
</feature>
<proteinExistence type="predicted"/>
<dbReference type="AlphaFoldDB" id="A0A2G8KG49"/>
<accession>A0A2G8KG49</accession>
<organism evidence="3 4">
    <name type="scientific">Stichopus japonicus</name>
    <name type="common">Sea cucumber</name>
    <dbReference type="NCBI Taxonomy" id="307972"/>
    <lineage>
        <taxon>Eukaryota</taxon>
        <taxon>Metazoa</taxon>
        <taxon>Echinodermata</taxon>
        <taxon>Eleutherozoa</taxon>
        <taxon>Echinozoa</taxon>
        <taxon>Holothuroidea</taxon>
        <taxon>Aspidochirotacea</taxon>
        <taxon>Aspidochirotida</taxon>
        <taxon>Stichopodidae</taxon>
        <taxon>Apostichopus</taxon>
    </lineage>
</organism>
<feature type="transmembrane region" description="Helical" evidence="2">
    <location>
        <begin position="154"/>
        <end position="174"/>
    </location>
</feature>
<protein>
    <submittedName>
        <fullName evidence="3">Uncharacterized protein</fullName>
    </submittedName>
</protein>
<keyword evidence="4" id="KW-1185">Reference proteome</keyword>
<evidence type="ECO:0000313" key="4">
    <source>
        <dbReference type="Proteomes" id="UP000230750"/>
    </source>
</evidence>
<dbReference type="EMBL" id="MRZV01000609">
    <property type="protein sequence ID" value="PIK46972.1"/>
    <property type="molecule type" value="Genomic_DNA"/>
</dbReference>
<feature type="region of interest" description="Disordered" evidence="1">
    <location>
        <begin position="479"/>
        <end position="527"/>
    </location>
</feature>
<dbReference type="OrthoDB" id="10681873at2759"/>
<reference evidence="3 4" key="1">
    <citation type="journal article" date="2017" name="PLoS Biol.">
        <title>The sea cucumber genome provides insights into morphological evolution and visceral regeneration.</title>
        <authorList>
            <person name="Zhang X."/>
            <person name="Sun L."/>
            <person name="Yuan J."/>
            <person name="Sun Y."/>
            <person name="Gao Y."/>
            <person name="Zhang L."/>
            <person name="Li S."/>
            <person name="Dai H."/>
            <person name="Hamel J.F."/>
            <person name="Liu C."/>
            <person name="Yu Y."/>
            <person name="Liu S."/>
            <person name="Lin W."/>
            <person name="Guo K."/>
            <person name="Jin S."/>
            <person name="Xu P."/>
            <person name="Storey K.B."/>
            <person name="Huan P."/>
            <person name="Zhang T."/>
            <person name="Zhou Y."/>
            <person name="Zhang J."/>
            <person name="Lin C."/>
            <person name="Li X."/>
            <person name="Xing L."/>
            <person name="Huo D."/>
            <person name="Sun M."/>
            <person name="Wang L."/>
            <person name="Mercier A."/>
            <person name="Li F."/>
            <person name="Yang H."/>
            <person name="Xiang J."/>
        </authorList>
    </citation>
    <scope>NUCLEOTIDE SEQUENCE [LARGE SCALE GENOMIC DNA]</scope>
    <source>
        <strain evidence="3">Shaxun</strain>
        <tissue evidence="3">Muscle</tissue>
    </source>
</reference>
<keyword evidence="2" id="KW-0472">Membrane</keyword>
<feature type="region of interest" description="Disordered" evidence="1">
    <location>
        <begin position="45"/>
        <end position="83"/>
    </location>
</feature>
<sequence>MYPTKAFDYVGHTIRIPIFNAMVEVFADFTYKYNIHLNLGLSRMGAGERHGRRRAGRRRRRQRRAHHHNRHHHNHHNHHIHHRTNRVPVHHPLYYQSVLGAVSRQRSQGAPNSSCSSTSNTNTNTDTIIGIFASSMSTPAPPVRQTSSTFQCLSMCRVTSIFLWFVGIMMMSLGGFQTPIGFIGLGILFLGIFFLCLTSLAMSGSCSKYCNRTMDPERPPTWATENGHHVPNQRSTAPVPNPSFATSYADPSPAYARGAHFDAVVRGAVAKLHQCAAVPFKHSSSSDLGMVCRADPHPSNTPKLDHRMVGRVEPYPSSADTQSFQQTGSGTNYTWGAASYPSQQVTGSSVPQQDTVGVSVAAGTTPQTVLTSHLRQSSPFSVQVVNEYPSVSVQHHTVLSTPRADDSSTLTATTIPPEPATPSADTLPTVQVETFNELPLSSSMNSQTELPLLDQAMHGCNRTSLDTSNALATHVKVESSLLEGEEEGDVGGELDGDEIGTRDEPSSTNSALPPVSSPLPVMAQSEC</sequence>
<feature type="compositionally biased region" description="Acidic residues" evidence="1">
    <location>
        <begin position="483"/>
        <end position="498"/>
    </location>
</feature>
<feature type="region of interest" description="Disordered" evidence="1">
    <location>
        <begin position="399"/>
        <end position="427"/>
    </location>
</feature>
<feature type="compositionally biased region" description="Low complexity" evidence="1">
    <location>
        <begin position="512"/>
        <end position="521"/>
    </location>
</feature>
<evidence type="ECO:0000256" key="1">
    <source>
        <dbReference type="SAM" id="MobiDB-lite"/>
    </source>
</evidence>
<gene>
    <name evidence="3" type="ORF">BSL78_16166</name>
</gene>
<dbReference type="Proteomes" id="UP000230750">
    <property type="component" value="Unassembled WGS sequence"/>
</dbReference>
<keyword evidence="2" id="KW-1133">Transmembrane helix</keyword>
<name>A0A2G8KG49_STIJA</name>
<keyword evidence="2" id="KW-0812">Transmembrane</keyword>
<feature type="transmembrane region" description="Helical" evidence="2">
    <location>
        <begin position="180"/>
        <end position="202"/>
    </location>
</feature>